<protein>
    <recommendedName>
        <fullName evidence="10">C2 domain-containing protein</fullName>
    </recommendedName>
</protein>
<dbReference type="PANTHER" id="PTHR31425">
    <property type="entry name" value="PHOSPHORIBOSYLANTHRANILATE TRANSFERASE ISOFORM 1"/>
    <property type="match status" value="1"/>
</dbReference>
<dbReference type="Proteomes" id="UP001174677">
    <property type="component" value="Chromosome 17"/>
</dbReference>
<feature type="domain" description="C2" evidence="10">
    <location>
        <begin position="429"/>
        <end position="557"/>
    </location>
</feature>
<evidence type="ECO:0000313" key="11">
    <source>
        <dbReference type="EMBL" id="KAJ9140420.1"/>
    </source>
</evidence>
<name>A0ABQ9KKN4_HEVBR</name>
<proteinExistence type="inferred from homology"/>
<evidence type="ECO:0000256" key="5">
    <source>
        <dbReference type="ARBA" id="ARBA00022837"/>
    </source>
</evidence>
<evidence type="ECO:0000256" key="8">
    <source>
        <dbReference type="SAM" id="MobiDB-lite"/>
    </source>
</evidence>
<dbReference type="InterPro" id="IPR013583">
    <property type="entry name" value="MCTP_C"/>
</dbReference>
<evidence type="ECO:0000256" key="6">
    <source>
        <dbReference type="ARBA" id="ARBA00022989"/>
    </source>
</evidence>
<dbReference type="Pfam" id="PF00168">
    <property type="entry name" value="C2"/>
    <property type="match status" value="4"/>
</dbReference>
<dbReference type="InterPro" id="IPR047255">
    <property type="entry name" value="C2D_MCTP_PRT_plant"/>
</dbReference>
<dbReference type="CDD" id="cd04019">
    <property type="entry name" value="C2C_MCTP_PRT_plant"/>
    <property type="match status" value="1"/>
</dbReference>
<keyword evidence="7 9" id="KW-0472">Membrane</keyword>
<dbReference type="InterPro" id="IPR000008">
    <property type="entry name" value="C2_dom"/>
</dbReference>
<dbReference type="InterPro" id="IPR035892">
    <property type="entry name" value="C2_domain_sf"/>
</dbReference>
<dbReference type="PROSITE" id="PS50004">
    <property type="entry name" value="C2"/>
    <property type="match status" value="4"/>
</dbReference>
<feature type="domain" description="C2" evidence="10">
    <location>
        <begin position="597"/>
        <end position="727"/>
    </location>
</feature>
<dbReference type="InterPro" id="IPR047259">
    <property type="entry name" value="QUIRKY-like"/>
</dbReference>
<evidence type="ECO:0000256" key="9">
    <source>
        <dbReference type="SAM" id="Phobius"/>
    </source>
</evidence>
<evidence type="ECO:0000256" key="7">
    <source>
        <dbReference type="ARBA" id="ARBA00023136"/>
    </source>
</evidence>
<organism evidence="11 12">
    <name type="scientific">Hevea brasiliensis</name>
    <name type="common">Para rubber tree</name>
    <name type="synonym">Siphonia brasiliensis</name>
    <dbReference type="NCBI Taxonomy" id="3981"/>
    <lineage>
        <taxon>Eukaryota</taxon>
        <taxon>Viridiplantae</taxon>
        <taxon>Streptophyta</taxon>
        <taxon>Embryophyta</taxon>
        <taxon>Tracheophyta</taxon>
        <taxon>Spermatophyta</taxon>
        <taxon>Magnoliopsida</taxon>
        <taxon>eudicotyledons</taxon>
        <taxon>Gunneridae</taxon>
        <taxon>Pentapetalae</taxon>
        <taxon>rosids</taxon>
        <taxon>fabids</taxon>
        <taxon>Malpighiales</taxon>
        <taxon>Euphorbiaceae</taxon>
        <taxon>Crotonoideae</taxon>
        <taxon>Micrandreae</taxon>
        <taxon>Hevea</taxon>
    </lineage>
</organism>
<dbReference type="CDD" id="cd04022">
    <property type="entry name" value="C2A_MCTP_PRT_plant"/>
    <property type="match status" value="1"/>
</dbReference>
<dbReference type="Pfam" id="PF08372">
    <property type="entry name" value="PRT_C"/>
    <property type="match status" value="1"/>
</dbReference>
<comment type="subcellular location">
    <subcellularLocation>
        <location evidence="1">Membrane</location>
        <topology evidence="1">Multi-pass membrane protein</topology>
    </subcellularLocation>
</comment>
<comment type="similarity">
    <text evidence="2">Belongs to the MCTP family.</text>
</comment>
<evidence type="ECO:0000256" key="2">
    <source>
        <dbReference type="ARBA" id="ARBA00007923"/>
    </source>
</evidence>
<dbReference type="EMBL" id="JARPOI010000017">
    <property type="protein sequence ID" value="KAJ9140420.1"/>
    <property type="molecule type" value="Genomic_DNA"/>
</dbReference>
<dbReference type="PANTHER" id="PTHR31425:SF36">
    <property type="entry name" value="PROTEIN QUIRKY"/>
    <property type="match status" value="1"/>
</dbReference>
<evidence type="ECO:0000313" key="12">
    <source>
        <dbReference type="Proteomes" id="UP001174677"/>
    </source>
</evidence>
<comment type="caution">
    <text evidence="11">The sequence shown here is derived from an EMBL/GenBank/DDBJ whole genome shotgun (WGS) entry which is preliminary data.</text>
</comment>
<evidence type="ECO:0000259" key="10">
    <source>
        <dbReference type="PROSITE" id="PS50004"/>
    </source>
</evidence>
<feature type="transmembrane region" description="Helical" evidence="9">
    <location>
        <begin position="866"/>
        <end position="890"/>
    </location>
</feature>
<sequence>MTTLSQPPRTVRKLLVEVVNARDLLPKDGQGSSSPYVIADFDGQRKRTSTKYRDLNPEWNETLEFIVSDPDNMDFEELEIEVFNDKKYGNGSGRKNHFLGRVKLYGSQFVKRGEEGLVYFPLEKKSVFSWIRGELGLKICYYDELVVEDQQPPPPSDKDAPPPQEQPKSPAVVVVEEGRPLDGPAHPEISHSHRFPDGSHLPPVVVIEESPPPVVHVHSEPPAPEPAMPPSEGLYIPDMRKMQTTRVAAGGGERVRVSRRPDEEYSPKVISGKFTSETERVHPYDLVEPMQYLFIRIVKARGLSHNESPYVKIRISNHSLRTKPAIYRPGEPTDSPEWNQVFALGYNRLDLTSSTLEVSVWDSPEQYLGGICLGLSDVLVRDPPDSPLAPQWYHLESSPGQNSCRVSGDIQLSVWIGTQNDDAFPEACISDAPYVSHTRSKVYQSPKLWYLRVTVLEAQDLHIASNLPPLTAPEIRVKAHLGFQSVRSRRASMNNHSASFHWNEDMIFIAGEPLDDCLILVVEDRTNKEAISLGHIIIPLGSIEQRIDERHVAAKWFPLEGGASAGPNCVVGCYYGRIYLRLCLEGGYHVLDEAAHVCSDFRPTAKQLWKPAIGILELGILGARGLMPMKHNPYKGGKGSTDAYCVAKYGKKWVRTRTITDSFDPRWNEQYTWQVYDPCTVLTIGVFDNSRIFADPSGVEEKFDTRIGKLRIRVSTLESNKVYTNSYPLLVLQRTGLKKMGEIELAVRFACPNLLPDTCAVYGQPLLPRMHYLRPLGVAQQEALRGAATKMVASWLGRAEPPLGHEVVQYMLDADSHTWSMRKSKANWFRIVAVLAWAVGLAKWLHNIRRWKNPVTTVLVHVLYLVLVWYPDLIVPTGFLYVFLIGVWYYRFRPKIPAGMDIRLSQAETVDADELDEEFDTIPSSKPPEIIRARYDRLRILAARVQTVLGDIATQGERVQALVSWRDPRATKLFIAVCLAITIILYVVPPKMVAVALGFYYLRHPMFRDPMPPASLNFFRRLPSLSDRLM</sequence>
<dbReference type="InterPro" id="IPR047258">
    <property type="entry name" value="C2C_MCTP_PRT_plant"/>
</dbReference>
<keyword evidence="6 9" id="KW-1133">Transmembrane helix</keyword>
<reference evidence="11" key="1">
    <citation type="journal article" date="2023" name="Plant Biotechnol. J.">
        <title>Chromosome-level wild Hevea brasiliensis genome provides new tools for genomic-assisted breeding and valuable loci to elevate rubber yield.</title>
        <authorList>
            <person name="Cheng H."/>
            <person name="Song X."/>
            <person name="Hu Y."/>
            <person name="Wu T."/>
            <person name="Yang Q."/>
            <person name="An Z."/>
            <person name="Feng S."/>
            <person name="Deng Z."/>
            <person name="Wu W."/>
            <person name="Zeng X."/>
            <person name="Tu M."/>
            <person name="Wang X."/>
            <person name="Huang H."/>
        </authorList>
    </citation>
    <scope>NUCLEOTIDE SEQUENCE</scope>
    <source>
        <strain evidence="11">MT/VB/25A 57/8</strain>
    </source>
</reference>
<keyword evidence="5" id="KW-0106">Calcium</keyword>
<feature type="domain" description="C2" evidence="10">
    <location>
        <begin position="1"/>
        <end position="119"/>
    </location>
</feature>
<dbReference type="Gene3D" id="2.60.40.150">
    <property type="entry name" value="C2 domain"/>
    <property type="match status" value="4"/>
</dbReference>
<feature type="compositionally biased region" description="Pro residues" evidence="8">
    <location>
        <begin position="151"/>
        <end position="165"/>
    </location>
</feature>
<feature type="region of interest" description="Disordered" evidence="8">
    <location>
        <begin position="148"/>
        <end position="170"/>
    </location>
</feature>
<keyword evidence="12" id="KW-1185">Reference proteome</keyword>
<gene>
    <name evidence="11" type="ORF">P3X46_031070</name>
</gene>
<accession>A0ABQ9KKN4</accession>
<dbReference type="SMART" id="SM00239">
    <property type="entry name" value="C2"/>
    <property type="match status" value="4"/>
</dbReference>
<evidence type="ECO:0000256" key="4">
    <source>
        <dbReference type="ARBA" id="ARBA00022737"/>
    </source>
</evidence>
<dbReference type="SUPFAM" id="SSF49562">
    <property type="entry name" value="C2 domain (Calcium/lipid-binding domain, CaLB)"/>
    <property type="match status" value="4"/>
</dbReference>
<keyword evidence="3 9" id="KW-0812">Transmembrane</keyword>
<feature type="domain" description="C2" evidence="10">
    <location>
        <begin position="274"/>
        <end position="393"/>
    </location>
</feature>
<evidence type="ECO:0000256" key="1">
    <source>
        <dbReference type="ARBA" id="ARBA00004141"/>
    </source>
</evidence>
<feature type="transmembrane region" description="Helical" evidence="9">
    <location>
        <begin position="973"/>
        <end position="1002"/>
    </location>
</feature>
<keyword evidence="4" id="KW-0677">Repeat</keyword>
<evidence type="ECO:0000256" key="3">
    <source>
        <dbReference type="ARBA" id="ARBA00022692"/>
    </source>
</evidence>
<dbReference type="CDD" id="cd08379">
    <property type="entry name" value="C2D_MCTP_PRT_plant"/>
    <property type="match status" value="1"/>
</dbReference>